<evidence type="ECO:0000313" key="2">
    <source>
        <dbReference type="Proteomes" id="UP000070299"/>
    </source>
</evidence>
<comment type="caution">
    <text evidence="1">The sequence shown here is derived from an EMBL/GenBank/DDBJ whole genome shotgun (WGS) entry which is preliminary data.</text>
</comment>
<reference evidence="2" key="1">
    <citation type="submission" date="2016-02" db="EMBL/GenBank/DDBJ databases">
        <authorList>
            <person name="Schultz-Johansen M."/>
            <person name="Glaring M.A."/>
            <person name="Bech P.K."/>
            <person name="Stougaard P."/>
        </authorList>
    </citation>
    <scope>NUCLEOTIDE SEQUENCE [LARGE SCALE GENOMIC DNA]</scope>
    <source>
        <strain evidence="2">S66</strain>
    </source>
</reference>
<dbReference type="EMBL" id="LSNE01000005">
    <property type="protein sequence ID" value="KXI28977.1"/>
    <property type="molecule type" value="Genomic_DNA"/>
</dbReference>
<sequence>MTELEITTAQWLKLKYEYYLSARTLWLNNQMQMGALMFAYAVEAQIKHALVTFPNSCQQRLLNSGHDIPELFKEARKAKIFKGIEVDSSFLNFIQDNFHRRYPRQTKEQMKKANSEGRGLALTPNVLPWYDRFILNLDEWSYQNTSNFKSTIRLEAIKHIESKGGHYFFERNNTAYNSLPLIINLLDKEVEHYLAKPNGADQFNVHLKSLTNKKQIVIKTIDSLESKLPYQEVDLSNFSHPGQFGVLHSINIQL</sequence>
<dbReference type="OrthoDB" id="9869532at2"/>
<proteinExistence type="predicted"/>
<accession>A0A136A1A9</accession>
<gene>
    <name evidence="1" type="ORF">AX660_12435</name>
</gene>
<dbReference type="AlphaFoldDB" id="A0A136A1A9"/>
<dbReference type="RefSeq" id="WP_068375911.1">
    <property type="nucleotide sequence ID" value="NZ_LSNE01000005.1"/>
</dbReference>
<name>A0A136A1A9_9ALTE</name>
<organism evidence="1 2">
    <name type="scientific">Paraglaciecola hydrolytica</name>
    <dbReference type="NCBI Taxonomy" id="1799789"/>
    <lineage>
        <taxon>Bacteria</taxon>
        <taxon>Pseudomonadati</taxon>
        <taxon>Pseudomonadota</taxon>
        <taxon>Gammaproteobacteria</taxon>
        <taxon>Alteromonadales</taxon>
        <taxon>Alteromonadaceae</taxon>
        <taxon>Paraglaciecola</taxon>
    </lineage>
</organism>
<protein>
    <recommendedName>
        <fullName evidence="3">HEPN domain-containing protein</fullName>
    </recommendedName>
</protein>
<keyword evidence="2" id="KW-1185">Reference proteome</keyword>
<evidence type="ECO:0000313" key="1">
    <source>
        <dbReference type="EMBL" id="KXI28977.1"/>
    </source>
</evidence>
<dbReference type="Proteomes" id="UP000070299">
    <property type="component" value="Unassembled WGS sequence"/>
</dbReference>
<evidence type="ECO:0008006" key="3">
    <source>
        <dbReference type="Google" id="ProtNLM"/>
    </source>
</evidence>